<reference evidence="1" key="1">
    <citation type="submission" date="2022-08" db="EMBL/GenBank/DDBJ databases">
        <title>Genome Sequence of Lecanicillium fungicola.</title>
        <authorList>
            <person name="Buettner E."/>
        </authorList>
    </citation>
    <scope>NUCLEOTIDE SEQUENCE</scope>
    <source>
        <strain evidence="1">Babe33</strain>
    </source>
</reference>
<evidence type="ECO:0000313" key="1">
    <source>
        <dbReference type="EMBL" id="KAJ2966733.1"/>
    </source>
</evidence>
<sequence>MDDIVALSGSTWSWIFDDLQAETESNRQNPILGFLVGTEGFGGGASGDEIDRMDFGLGTPQNAVLLATSTGHDDTFGVFNEEMMFPMIDTTGTTCDKVRSDMVLYQTSGGGSVFSVGSINWYCSLGWNGYDNNVAKLTWNVLKEFIRRADESVVKETNIC</sequence>
<dbReference type="Proteomes" id="UP001143910">
    <property type="component" value="Unassembled WGS sequence"/>
</dbReference>
<name>A0ACC1MJ35_9HYPO</name>
<keyword evidence="2" id="KW-1185">Reference proteome</keyword>
<comment type="caution">
    <text evidence="1">The sequence shown here is derived from an EMBL/GenBank/DDBJ whole genome shotgun (WGS) entry which is preliminary data.</text>
</comment>
<gene>
    <name evidence="1" type="ORF">NQ176_g10010</name>
</gene>
<dbReference type="EMBL" id="JANJQO010002529">
    <property type="protein sequence ID" value="KAJ2966733.1"/>
    <property type="molecule type" value="Genomic_DNA"/>
</dbReference>
<proteinExistence type="predicted"/>
<protein>
    <submittedName>
        <fullName evidence="1">Uncharacterized protein</fullName>
    </submittedName>
</protein>
<accession>A0ACC1MJ35</accession>
<organism evidence="1 2">
    <name type="scientific">Zarea fungicola</name>
    <dbReference type="NCBI Taxonomy" id="93591"/>
    <lineage>
        <taxon>Eukaryota</taxon>
        <taxon>Fungi</taxon>
        <taxon>Dikarya</taxon>
        <taxon>Ascomycota</taxon>
        <taxon>Pezizomycotina</taxon>
        <taxon>Sordariomycetes</taxon>
        <taxon>Hypocreomycetidae</taxon>
        <taxon>Hypocreales</taxon>
        <taxon>Cordycipitaceae</taxon>
        <taxon>Zarea</taxon>
    </lineage>
</organism>
<evidence type="ECO:0000313" key="2">
    <source>
        <dbReference type="Proteomes" id="UP001143910"/>
    </source>
</evidence>